<dbReference type="Proteomes" id="UP000564836">
    <property type="component" value="Plasmid pBb323S2c"/>
</dbReference>
<evidence type="ECO:0000313" key="1">
    <source>
        <dbReference type="EMBL" id="NYY96988.1"/>
    </source>
</evidence>
<keyword evidence="2" id="KW-0614">Plasmid</keyword>
<gene>
    <name evidence="2" type="ORF">G6321_00003200</name>
    <name evidence="1" type="ORF">G6321_54995</name>
</gene>
<sequence length="572" mass="62159">MAIADIKEIRLLPSLAIARFGSSPEPMDNYDVVLPPHDPGNGQNGTGFRSLVPAPTLVVAGGRITQEATPDRVRFRDAQGRVKPVAPFLEIWARFEDNGNLEPLTLQHLADLNLTPSDISWRVEVVNQKAFRRTGDPNDRVTAMVGDIRDHTRKSLAGSAGNFKPGKSIPFGHVQYIEPTADFPEIRLRFTPASGRVFGPRADDPNLADDVYDANTGNWDNYRDDLPNIPVGTSPGGIYARGQDGFSLGYFDDSCDGIIDVTLRVNGVDRTAYAHVASGPPDFAPDSYHVRTVSDEFEQIVHGQEIPGNVTRAETTDIIRRALETVRLMNTEAMNGSPPFLGTTSNMSGHDSNPRALEPIFLPALVDEKQVRSFHEDALAALLDGEQPWFANILRRPENAGDLTNAGRRRMPAMMRGGDAEHLTLTRRQIAKIEAAAAGRISDALVVAGAMPPVAAGAAEADMRALIAHFRNRAPLHRSINVDGGGTLTDLFADDRRLLDYLRTAVAKGDEAGPVQGQPLVVAGDPDASAFVRLLRRPDHPMSGPYSRVVPNTGGRTGLEIVERWIRSLPVA</sequence>
<protein>
    <submittedName>
        <fullName evidence="1">Uncharacterized protein</fullName>
    </submittedName>
</protein>
<evidence type="ECO:0000313" key="3">
    <source>
        <dbReference type="Proteomes" id="UP000564836"/>
    </source>
</evidence>
<organism evidence="1">
    <name type="scientific">Bradyrhizobium barranii subsp. barranii</name>
    <dbReference type="NCBI Taxonomy" id="2823807"/>
    <lineage>
        <taxon>Bacteria</taxon>
        <taxon>Pseudomonadati</taxon>
        <taxon>Pseudomonadota</taxon>
        <taxon>Alphaproteobacteria</taxon>
        <taxon>Hyphomicrobiales</taxon>
        <taxon>Nitrobacteraceae</taxon>
        <taxon>Bradyrhizobium</taxon>
        <taxon>Bradyrhizobium barranii</taxon>
    </lineage>
</organism>
<dbReference type="RefSeq" id="WP_166354676.1">
    <property type="nucleotide sequence ID" value="NZ_CP049702.1"/>
</dbReference>
<reference evidence="2 3" key="3">
    <citation type="journal article" date="2022" name="Int. J. Syst. Evol. Microbiol.">
        <title>Strains of Bradyrhizobium barranii sp. nov. associated with legumes native to Canada are symbionts of soybeans and belong to different subspecies (subsp. barranii subsp. nov. and subsp. apii subsp. nov.) and symbiovars (sv. glycinearum and sv. septentrionale).</title>
        <authorList>
            <person name="Bromfield E.S.P."/>
            <person name="Cloutier S."/>
            <person name="Wasai-Hara S."/>
            <person name="Minamisawa K."/>
        </authorList>
    </citation>
    <scope>NUCLEOTIDE SEQUENCE [LARGE SCALE GENOMIC DNA]</scope>
    <source>
        <strain evidence="3">323S2</strain>
        <plasmid evidence="2 3">pBb323S2c</plasmid>
    </source>
</reference>
<accession>A0A7Z0QNJ8</accession>
<evidence type="ECO:0000313" key="2">
    <source>
        <dbReference type="EMBL" id="UGX89806.1"/>
    </source>
</evidence>
<reference evidence="2 3" key="1">
    <citation type="journal article" date="2017" name="Syst. Appl. Microbiol.">
        <title>Soybeans inoculated with root zone soils of Canadian native legumes harbour diverse and novel Bradyrhizobium spp. that possess agricultural potential.</title>
        <authorList>
            <person name="Bromfield E.S.P."/>
            <person name="Cloutier S."/>
            <person name="Tambong J.T."/>
            <person name="Tran Thi T.V."/>
        </authorList>
    </citation>
    <scope>NUCLEOTIDE SEQUENCE [LARGE SCALE GENOMIC DNA]</scope>
    <source>
        <strain evidence="2 3">323S2</strain>
    </source>
</reference>
<name>A0A7Z0QNJ8_9BRAD</name>
<geneLocation type="plasmid" evidence="2 3">
    <name>pBb323S2c</name>
</geneLocation>
<dbReference type="AlphaFoldDB" id="A0A7Z0QNJ8"/>
<reference evidence="1" key="2">
    <citation type="submission" date="2020-06" db="EMBL/GenBank/DDBJ databases">
        <title>Whole Genome Sequence of Bradyrhizobium sp. Strain 323S2.</title>
        <authorList>
            <person name="Bromfield E.S.P."/>
        </authorList>
    </citation>
    <scope>NUCLEOTIDE SEQUENCE [LARGE SCALE GENOMIC DNA]</scope>
    <source>
        <strain evidence="1">323S2</strain>
    </source>
</reference>
<dbReference type="EMBL" id="JACBFH010000005">
    <property type="protein sequence ID" value="NYY96988.1"/>
    <property type="molecule type" value="Genomic_DNA"/>
</dbReference>
<dbReference type="EMBL" id="CP088279">
    <property type="protein sequence ID" value="UGX89806.1"/>
    <property type="molecule type" value="Genomic_DNA"/>
</dbReference>
<proteinExistence type="predicted"/>